<gene>
    <name evidence="3" type="primary">LOC34623643</name>
</gene>
<feature type="compositionally biased region" description="Basic residues" evidence="1">
    <location>
        <begin position="230"/>
        <end position="239"/>
    </location>
</feature>
<organism evidence="2 3">
    <name type="scientific">Cyclospora cayetanensis</name>
    <dbReference type="NCBI Taxonomy" id="88456"/>
    <lineage>
        <taxon>Eukaryota</taxon>
        <taxon>Sar</taxon>
        <taxon>Alveolata</taxon>
        <taxon>Apicomplexa</taxon>
        <taxon>Conoidasida</taxon>
        <taxon>Coccidia</taxon>
        <taxon>Eucoccidiorida</taxon>
        <taxon>Eimeriorina</taxon>
        <taxon>Eimeriidae</taxon>
        <taxon>Cyclospora</taxon>
    </lineage>
</organism>
<dbReference type="InterPro" id="IPR015797">
    <property type="entry name" value="NUDIX_hydrolase-like_dom_sf"/>
</dbReference>
<dbReference type="GO" id="GO:0005762">
    <property type="term" value="C:mitochondrial large ribosomal subunit"/>
    <property type="evidence" value="ECO:0007669"/>
    <property type="project" value="TreeGrafter"/>
</dbReference>
<dbReference type="GeneID" id="34623643"/>
<dbReference type="OrthoDB" id="414075at2759"/>
<dbReference type="PANTHER" id="PTHR13124">
    <property type="entry name" value="39S RIBOSOMAL PROTEIN L46, MITOCHONDRIAL PRECURSOR-RELATED"/>
    <property type="match status" value="1"/>
</dbReference>
<dbReference type="InterPro" id="IPR040008">
    <property type="entry name" value="Ribosomal_mL46"/>
</dbReference>
<dbReference type="PANTHER" id="PTHR13124:SF12">
    <property type="entry name" value="LARGE RIBOSOMAL SUBUNIT PROTEIN ML46"/>
    <property type="match status" value="1"/>
</dbReference>
<reference evidence="3" key="1">
    <citation type="submission" date="2025-08" db="UniProtKB">
        <authorList>
            <consortium name="RefSeq"/>
        </authorList>
    </citation>
    <scope>IDENTIFICATION</scope>
</reference>
<evidence type="ECO:0000313" key="3">
    <source>
        <dbReference type="RefSeq" id="XP_026193433.1"/>
    </source>
</evidence>
<dbReference type="GO" id="GO:0003735">
    <property type="term" value="F:structural constituent of ribosome"/>
    <property type="evidence" value="ECO:0007669"/>
    <property type="project" value="InterPro"/>
</dbReference>
<accession>A0A6P6RZZ5</accession>
<feature type="compositionally biased region" description="Low complexity" evidence="1">
    <location>
        <begin position="242"/>
        <end position="255"/>
    </location>
</feature>
<evidence type="ECO:0000256" key="1">
    <source>
        <dbReference type="SAM" id="MobiDB-lite"/>
    </source>
</evidence>
<dbReference type="SUPFAM" id="SSF55811">
    <property type="entry name" value="Nudix"/>
    <property type="match status" value="1"/>
</dbReference>
<dbReference type="AlphaFoldDB" id="A0A6P6RZZ5"/>
<feature type="region of interest" description="Disordered" evidence="1">
    <location>
        <begin position="228"/>
        <end position="264"/>
    </location>
</feature>
<name>A0A6P6RZZ5_9EIME</name>
<dbReference type="Gene3D" id="3.90.79.10">
    <property type="entry name" value="Nucleoside Triphosphate Pyrophosphohydrolase"/>
    <property type="match status" value="1"/>
</dbReference>
<dbReference type="RefSeq" id="XP_026193433.1">
    <property type="nucleotide sequence ID" value="XM_026337648.1"/>
</dbReference>
<sequence length="390" mass="43240">MEEKQCLENVLAESKESYTQATAPSAAASAVQAAMATVPPQLHPSRALGCIRCYFTALRIAGNATPDAVADTPATAGTVSWAATPATFSSQRQHFSASVGGKAVAASAKAASQAGVLRAGTLLLNDPPPEYEVSVHRGLKVQASLMLQRLPLTYKEPEHERQFRLYKEEWERSTGNTTVLSDEITYMQLPGHFLETQQQQQQREKQQEKTGDAQVSELDMLLQQQGLTLQRHKTKRQKQHQQEQAADSGSAASTTGEREEQSLSRSPERVLLLLVRYANGWQLPVEDRRHGQTMRQTLARLCMQQLGLREAPFMVGFAPAAVQHIRNKPRETVQGRQVFFYRAYHVFGQPQVCPPANSPVCDWAWLPAEEAKHRMSLNAFSAIRDALLLG</sequence>
<dbReference type="Proteomes" id="UP000515125">
    <property type="component" value="Unplaced"/>
</dbReference>
<keyword evidence="2" id="KW-1185">Reference proteome</keyword>
<protein>
    <submittedName>
        <fullName evidence="3">AF4/FMR2 family member 4</fullName>
    </submittedName>
</protein>
<proteinExistence type="predicted"/>
<evidence type="ECO:0000313" key="2">
    <source>
        <dbReference type="Proteomes" id="UP000515125"/>
    </source>
</evidence>